<name>A0A9D1UM68_9FIRM</name>
<evidence type="ECO:0000313" key="3">
    <source>
        <dbReference type="Proteomes" id="UP000824192"/>
    </source>
</evidence>
<gene>
    <name evidence="2" type="ORF">H9868_00890</name>
</gene>
<evidence type="ECO:0008006" key="4">
    <source>
        <dbReference type="Google" id="ProtNLM"/>
    </source>
</evidence>
<keyword evidence="1" id="KW-0472">Membrane</keyword>
<evidence type="ECO:0000256" key="1">
    <source>
        <dbReference type="SAM" id="Phobius"/>
    </source>
</evidence>
<protein>
    <recommendedName>
        <fullName evidence="4">DUF4179 domain-containing protein</fullName>
    </recommendedName>
</protein>
<keyword evidence="1" id="KW-0812">Transmembrane</keyword>
<evidence type="ECO:0000313" key="2">
    <source>
        <dbReference type="EMBL" id="HIW93074.1"/>
    </source>
</evidence>
<comment type="caution">
    <text evidence="2">The sequence shown here is derived from an EMBL/GenBank/DDBJ whole genome shotgun (WGS) entry which is preliminary data.</text>
</comment>
<organism evidence="2 3">
    <name type="scientific">Candidatus Flavonifractor merdipullorum</name>
    <dbReference type="NCBI Taxonomy" id="2838590"/>
    <lineage>
        <taxon>Bacteria</taxon>
        <taxon>Bacillati</taxon>
        <taxon>Bacillota</taxon>
        <taxon>Clostridia</taxon>
        <taxon>Eubacteriales</taxon>
        <taxon>Oscillospiraceae</taxon>
        <taxon>Flavonifractor</taxon>
    </lineage>
</organism>
<dbReference type="AlphaFoldDB" id="A0A9D1UM68"/>
<feature type="transmembrane region" description="Helical" evidence="1">
    <location>
        <begin position="41"/>
        <end position="63"/>
    </location>
</feature>
<proteinExistence type="predicted"/>
<dbReference type="Proteomes" id="UP000824192">
    <property type="component" value="Unassembled WGS sequence"/>
</dbReference>
<reference evidence="2" key="1">
    <citation type="journal article" date="2021" name="PeerJ">
        <title>Extensive microbial diversity within the chicken gut microbiome revealed by metagenomics and culture.</title>
        <authorList>
            <person name="Gilroy R."/>
            <person name="Ravi A."/>
            <person name="Getino M."/>
            <person name="Pursley I."/>
            <person name="Horton D.L."/>
            <person name="Alikhan N.F."/>
            <person name="Baker D."/>
            <person name="Gharbi K."/>
            <person name="Hall N."/>
            <person name="Watson M."/>
            <person name="Adriaenssens E.M."/>
            <person name="Foster-Nyarko E."/>
            <person name="Jarju S."/>
            <person name="Secka A."/>
            <person name="Antonio M."/>
            <person name="Oren A."/>
            <person name="Chaudhuri R.R."/>
            <person name="La Ragione R."/>
            <person name="Hildebrand F."/>
            <person name="Pallen M.J."/>
        </authorList>
    </citation>
    <scope>NUCLEOTIDE SEQUENCE</scope>
    <source>
        <strain evidence="2">ChiGjej6B6-1540</strain>
    </source>
</reference>
<accession>A0A9D1UM68</accession>
<keyword evidence="1" id="KW-1133">Transmembrane helix</keyword>
<sequence length="448" mass="49185">MLKDQYRREMDQIVWTGEQEQRLKEKMEEASGKPRQMARRLILIPAICAALLVGALAAGSVIWQKLQAVQGPFAGIAQTVEGAMCTDKGIEVQVLSALADEVRSKVYFTVRDVEGDRLDEALTLKKGERGDVTVGSAELLAYDSERRTALFSTETRNDLKETTGENVSLHISSMSTQYGYLEEGSASCAGVSQEILDSRPLDASDRVVLKTDDLEGNTPVQPEHPVVLAPGQTPGALEGTTDMSVSSMGFASDGCFHVSLTYREGVEDSSTLEGCGFYAFLELEEESDREWAFIMVRTEDGVDVCFPDIRVGEGRKPARVAFYGTYQRPGMTLKGDWEVSFRMERQSSRVLDWSGTLAGRQVWEVRLSPLTVTMESNDSGGFSSTSIYAVLKDGTLIEGKKDVGSYSNVSQSPTGEGWQAYNTWSFVRPVALEEVVALRLLGEDIPVD</sequence>
<reference evidence="2" key="2">
    <citation type="submission" date="2021-04" db="EMBL/GenBank/DDBJ databases">
        <authorList>
            <person name="Gilroy R."/>
        </authorList>
    </citation>
    <scope>NUCLEOTIDE SEQUENCE</scope>
    <source>
        <strain evidence="2">ChiGjej6B6-1540</strain>
    </source>
</reference>
<dbReference type="EMBL" id="DXGA01000019">
    <property type="protein sequence ID" value="HIW93074.1"/>
    <property type="molecule type" value="Genomic_DNA"/>
</dbReference>